<organism evidence="1 2">
    <name type="scientific">Trapa incisa</name>
    <dbReference type="NCBI Taxonomy" id="236973"/>
    <lineage>
        <taxon>Eukaryota</taxon>
        <taxon>Viridiplantae</taxon>
        <taxon>Streptophyta</taxon>
        <taxon>Embryophyta</taxon>
        <taxon>Tracheophyta</taxon>
        <taxon>Spermatophyta</taxon>
        <taxon>Magnoliopsida</taxon>
        <taxon>eudicotyledons</taxon>
        <taxon>Gunneridae</taxon>
        <taxon>Pentapetalae</taxon>
        <taxon>rosids</taxon>
        <taxon>malvids</taxon>
        <taxon>Myrtales</taxon>
        <taxon>Lythraceae</taxon>
        <taxon>Trapa</taxon>
    </lineage>
</organism>
<dbReference type="EMBL" id="JAXIOK010000004">
    <property type="protein sequence ID" value="KAK4773956.1"/>
    <property type="molecule type" value="Genomic_DNA"/>
</dbReference>
<comment type="caution">
    <text evidence="1">The sequence shown here is derived from an EMBL/GenBank/DDBJ whole genome shotgun (WGS) entry which is preliminary data.</text>
</comment>
<protein>
    <submittedName>
        <fullName evidence="1">Uncharacterized protein</fullName>
    </submittedName>
</protein>
<evidence type="ECO:0000313" key="1">
    <source>
        <dbReference type="EMBL" id="KAK4773956.1"/>
    </source>
</evidence>
<sequence>MYNTAEINALEPSPLEGFRNWAYMGRINPIISPKTALSRSQPLIVCYPVSRFCSTGRYQTVNSQSCNSRRYGCSSRIFRFWIGQKSPAELLICEGSSLISMEHMGCINPLSNYNFINGIN</sequence>
<reference evidence="1 2" key="1">
    <citation type="journal article" date="2023" name="Hortic Res">
        <title>Pangenome of water caltrop reveals structural variations and asymmetric subgenome divergence after allopolyploidization.</title>
        <authorList>
            <person name="Zhang X."/>
            <person name="Chen Y."/>
            <person name="Wang L."/>
            <person name="Yuan Y."/>
            <person name="Fang M."/>
            <person name="Shi L."/>
            <person name="Lu R."/>
            <person name="Comes H.P."/>
            <person name="Ma Y."/>
            <person name="Chen Y."/>
            <person name="Huang G."/>
            <person name="Zhou Y."/>
            <person name="Zheng Z."/>
            <person name="Qiu Y."/>
        </authorList>
    </citation>
    <scope>NUCLEOTIDE SEQUENCE [LARGE SCALE GENOMIC DNA]</scope>
    <source>
        <tissue evidence="1">Roots</tissue>
    </source>
</reference>
<keyword evidence="2" id="KW-1185">Reference proteome</keyword>
<dbReference type="AlphaFoldDB" id="A0AAN7QQL5"/>
<dbReference type="Proteomes" id="UP001345219">
    <property type="component" value="Chromosome 22"/>
</dbReference>
<evidence type="ECO:0000313" key="2">
    <source>
        <dbReference type="Proteomes" id="UP001345219"/>
    </source>
</evidence>
<name>A0AAN7QQL5_9MYRT</name>
<accession>A0AAN7QQL5</accession>
<gene>
    <name evidence="1" type="ORF">SAY87_028975</name>
</gene>
<proteinExistence type="predicted"/>